<dbReference type="PRINTS" id="PR00368">
    <property type="entry name" value="FADPNR"/>
</dbReference>
<keyword evidence="4" id="KW-0560">Oxidoreductase</keyword>
<dbReference type="InterPro" id="IPR050446">
    <property type="entry name" value="FAD-oxidoreductase/Apoptosis"/>
</dbReference>
<accession>A0A7Y0HEQ0</accession>
<dbReference type="InterPro" id="IPR028202">
    <property type="entry name" value="Reductase_C"/>
</dbReference>
<feature type="domain" description="FAD/NAD(P)-binding" evidence="5">
    <location>
        <begin position="5"/>
        <end position="302"/>
    </location>
</feature>
<evidence type="ECO:0000259" key="6">
    <source>
        <dbReference type="Pfam" id="PF14759"/>
    </source>
</evidence>
<keyword evidence="2" id="KW-0285">Flavoprotein</keyword>
<dbReference type="PRINTS" id="PR00411">
    <property type="entry name" value="PNDRDTASEI"/>
</dbReference>
<gene>
    <name evidence="7" type="ORF">HH303_01570</name>
</gene>
<organism evidence="7 8">
    <name type="scientific">Pacificispira spongiicola</name>
    <dbReference type="NCBI Taxonomy" id="2729598"/>
    <lineage>
        <taxon>Bacteria</taxon>
        <taxon>Pseudomonadati</taxon>
        <taxon>Pseudomonadota</taxon>
        <taxon>Alphaproteobacteria</taxon>
        <taxon>Rhodospirillales</taxon>
        <taxon>Rhodospirillaceae</taxon>
        <taxon>Pacificispira</taxon>
    </lineage>
</organism>
<dbReference type="InterPro" id="IPR023753">
    <property type="entry name" value="FAD/NAD-binding_dom"/>
</dbReference>
<reference evidence="7 8" key="1">
    <citation type="submission" date="2020-04" db="EMBL/GenBank/DDBJ databases">
        <title>Rhodospirillaceae bacterium KN72 isolated from deep sea.</title>
        <authorList>
            <person name="Zhang D.-C."/>
        </authorList>
    </citation>
    <scope>NUCLEOTIDE SEQUENCE [LARGE SCALE GENOMIC DNA]</scope>
    <source>
        <strain evidence="7 8">KN72</strain>
    </source>
</reference>
<evidence type="ECO:0000256" key="3">
    <source>
        <dbReference type="ARBA" id="ARBA00022827"/>
    </source>
</evidence>
<dbReference type="PANTHER" id="PTHR43557">
    <property type="entry name" value="APOPTOSIS-INDUCING FACTOR 1"/>
    <property type="match status" value="1"/>
</dbReference>
<dbReference type="GO" id="GO:0016651">
    <property type="term" value="F:oxidoreductase activity, acting on NAD(P)H"/>
    <property type="evidence" value="ECO:0007669"/>
    <property type="project" value="TreeGrafter"/>
</dbReference>
<dbReference type="PANTHER" id="PTHR43557:SF2">
    <property type="entry name" value="RIESKE DOMAIN-CONTAINING PROTEIN-RELATED"/>
    <property type="match status" value="1"/>
</dbReference>
<dbReference type="AlphaFoldDB" id="A0A7Y0HEQ0"/>
<proteinExistence type="predicted"/>
<keyword evidence="8" id="KW-1185">Reference proteome</keyword>
<dbReference type="Gene3D" id="3.30.390.30">
    <property type="match status" value="1"/>
</dbReference>
<name>A0A7Y0HEQ0_9PROT</name>
<dbReference type="Pfam" id="PF07992">
    <property type="entry name" value="Pyr_redox_2"/>
    <property type="match status" value="1"/>
</dbReference>
<dbReference type="Proteomes" id="UP000539372">
    <property type="component" value="Unassembled WGS sequence"/>
</dbReference>
<dbReference type="SUPFAM" id="SSF55424">
    <property type="entry name" value="FAD/NAD-linked reductases, dimerisation (C-terminal) domain"/>
    <property type="match status" value="1"/>
</dbReference>
<comment type="cofactor">
    <cofactor evidence="1">
        <name>FAD</name>
        <dbReference type="ChEBI" id="CHEBI:57692"/>
    </cofactor>
</comment>
<dbReference type="InterPro" id="IPR036188">
    <property type="entry name" value="FAD/NAD-bd_sf"/>
</dbReference>
<evidence type="ECO:0000256" key="1">
    <source>
        <dbReference type="ARBA" id="ARBA00001974"/>
    </source>
</evidence>
<evidence type="ECO:0000313" key="7">
    <source>
        <dbReference type="EMBL" id="NMM43147.1"/>
    </source>
</evidence>
<evidence type="ECO:0000313" key="8">
    <source>
        <dbReference type="Proteomes" id="UP000539372"/>
    </source>
</evidence>
<protein>
    <submittedName>
        <fullName evidence="7">FAD-dependent oxidoreductase</fullName>
    </submittedName>
</protein>
<keyword evidence="3" id="KW-0274">FAD</keyword>
<dbReference type="InterPro" id="IPR016156">
    <property type="entry name" value="FAD/NAD-linked_Rdtase_dimer_sf"/>
</dbReference>
<dbReference type="Gene3D" id="3.50.50.60">
    <property type="entry name" value="FAD/NAD(P)-binding domain"/>
    <property type="match status" value="2"/>
</dbReference>
<comment type="caution">
    <text evidence="7">The sequence shown here is derived from an EMBL/GenBank/DDBJ whole genome shotgun (WGS) entry which is preliminary data.</text>
</comment>
<dbReference type="GO" id="GO:0005737">
    <property type="term" value="C:cytoplasm"/>
    <property type="evidence" value="ECO:0007669"/>
    <property type="project" value="TreeGrafter"/>
</dbReference>
<dbReference type="SUPFAM" id="SSF51905">
    <property type="entry name" value="FAD/NAD(P)-binding domain"/>
    <property type="match status" value="2"/>
</dbReference>
<feature type="domain" description="Reductase C-terminal" evidence="6">
    <location>
        <begin position="321"/>
        <end position="409"/>
    </location>
</feature>
<evidence type="ECO:0000259" key="5">
    <source>
        <dbReference type="Pfam" id="PF07992"/>
    </source>
</evidence>
<dbReference type="RefSeq" id="WP_169623448.1">
    <property type="nucleotide sequence ID" value="NZ_JABBNT010000001.1"/>
</dbReference>
<evidence type="ECO:0000256" key="4">
    <source>
        <dbReference type="ARBA" id="ARBA00023002"/>
    </source>
</evidence>
<sequence length="412" mass="43205">MSTDRVVIVGAGQSGGRTAALLRQEGFEGEIVLIGAEKHAPYERPPLSKAVLKGDKPAEECTLYAPDFFAEKKIDLRTGVTVQSVDLDGKSVTLDDGSSLNFGSLVFATGGVVKRLPLPGADLPGVHVVRTFEDSAGLGQDLKPGSRCVVVGGGFIGLETAATARQIGCDVTVLEGAPRILGRSVPVEVADAVARLHAEKGVKTILNARIAGFEGTDHVTGVKFEDGSVLPADSIVIGIGIAPGVALAEAAGLVCEDGILVNEFGATAREGVYATGDCARGFNPFYGERIRLESWQNADMQARAVARSVCGHPEPYAPVPWLWSDQFEWTLQTAGLPSRADSVIVRGRFEDGSLVFLCLADGKLVGVAGFGLVSTIAKEVKVAQMMMERGINPDPAALADEAQPLRKLMKGG</sequence>
<dbReference type="EMBL" id="JABBNT010000001">
    <property type="protein sequence ID" value="NMM43147.1"/>
    <property type="molecule type" value="Genomic_DNA"/>
</dbReference>
<dbReference type="Pfam" id="PF14759">
    <property type="entry name" value="Reductase_C"/>
    <property type="match status" value="1"/>
</dbReference>
<evidence type="ECO:0000256" key="2">
    <source>
        <dbReference type="ARBA" id="ARBA00022630"/>
    </source>
</evidence>